<comment type="caution">
    <text evidence="2">The sequence shown here is derived from an EMBL/GenBank/DDBJ whole genome shotgun (WGS) entry which is preliminary data.</text>
</comment>
<proteinExistence type="predicted"/>
<name>A0A2J8NEP8_PANTR</name>
<feature type="non-terminal residue" evidence="2">
    <location>
        <position position="68"/>
    </location>
</feature>
<evidence type="ECO:0000313" key="2">
    <source>
        <dbReference type="EMBL" id="PNI70229.1"/>
    </source>
</evidence>
<gene>
    <name evidence="2" type="ORF">CK820_G0010781</name>
</gene>
<dbReference type="AlphaFoldDB" id="A0A2J8NEP8"/>
<accession>A0A2J8NEP8</accession>
<reference evidence="2 3" key="1">
    <citation type="submission" date="2017-12" db="EMBL/GenBank/DDBJ databases">
        <title>High-resolution comparative analysis of great ape genomes.</title>
        <authorList>
            <person name="Pollen A."/>
            <person name="Hastie A."/>
            <person name="Hormozdiari F."/>
            <person name="Dougherty M."/>
            <person name="Liu R."/>
            <person name="Chaisson M."/>
            <person name="Hoppe E."/>
            <person name="Hill C."/>
            <person name="Pang A."/>
            <person name="Hillier L."/>
            <person name="Baker C."/>
            <person name="Armstrong J."/>
            <person name="Shendure J."/>
            <person name="Paten B."/>
            <person name="Wilson R."/>
            <person name="Chao H."/>
            <person name="Schneider V."/>
            <person name="Ventura M."/>
            <person name="Kronenberg Z."/>
            <person name="Murali S."/>
            <person name="Gordon D."/>
            <person name="Cantsilieris S."/>
            <person name="Munson K."/>
            <person name="Nelson B."/>
            <person name="Raja A."/>
            <person name="Underwood J."/>
            <person name="Diekhans M."/>
            <person name="Fiddes I."/>
            <person name="Haussler D."/>
            <person name="Eichler E."/>
        </authorList>
    </citation>
    <scope>NUCLEOTIDE SEQUENCE [LARGE SCALE GENOMIC DNA]</scope>
    <source>
        <strain evidence="2">Yerkes chimp pedigree #C0471</strain>
    </source>
</reference>
<sequence length="68" mass="7297">MTEAITEAAVDSSEEVSEERDDLGPLELHDSGTFQQVVNLLDIIDSESAKTDTTGAGLDMWKTLASVI</sequence>
<evidence type="ECO:0000256" key="1">
    <source>
        <dbReference type="SAM" id="MobiDB-lite"/>
    </source>
</evidence>
<dbReference type="EMBL" id="NBAG03000230">
    <property type="protein sequence ID" value="PNI70229.1"/>
    <property type="molecule type" value="Genomic_DNA"/>
</dbReference>
<dbReference type="Proteomes" id="UP000236370">
    <property type="component" value="Unassembled WGS sequence"/>
</dbReference>
<feature type="compositionally biased region" description="Acidic residues" evidence="1">
    <location>
        <begin position="12"/>
        <end position="21"/>
    </location>
</feature>
<protein>
    <submittedName>
        <fullName evidence="2">MROH2A isoform 6</fullName>
    </submittedName>
</protein>
<feature type="region of interest" description="Disordered" evidence="1">
    <location>
        <begin position="1"/>
        <end position="28"/>
    </location>
</feature>
<organism evidence="2 3">
    <name type="scientific">Pan troglodytes</name>
    <name type="common">Chimpanzee</name>
    <dbReference type="NCBI Taxonomy" id="9598"/>
    <lineage>
        <taxon>Eukaryota</taxon>
        <taxon>Metazoa</taxon>
        <taxon>Chordata</taxon>
        <taxon>Craniata</taxon>
        <taxon>Vertebrata</taxon>
        <taxon>Euteleostomi</taxon>
        <taxon>Mammalia</taxon>
        <taxon>Eutheria</taxon>
        <taxon>Euarchontoglires</taxon>
        <taxon>Primates</taxon>
        <taxon>Haplorrhini</taxon>
        <taxon>Catarrhini</taxon>
        <taxon>Hominidae</taxon>
        <taxon>Pan</taxon>
    </lineage>
</organism>
<evidence type="ECO:0000313" key="3">
    <source>
        <dbReference type="Proteomes" id="UP000236370"/>
    </source>
</evidence>